<organism evidence="3 4">
    <name type="scientific">Puccinia graminis f. sp. tritici (strain CRL 75-36-700-3 / race SCCL)</name>
    <name type="common">Black stem rust fungus</name>
    <dbReference type="NCBI Taxonomy" id="418459"/>
    <lineage>
        <taxon>Eukaryota</taxon>
        <taxon>Fungi</taxon>
        <taxon>Dikarya</taxon>
        <taxon>Basidiomycota</taxon>
        <taxon>Pucciniomycotina</taxon>
        <taxon>Pucciniomycetes</taxon>
        <taxon>Pucciniales</taxon>
        <taxon>Pucciniaceae</taxon>
        <taxon>Puccinia</taxon>
    </lineage>
</organism>
<dbReference type="OrthoDB" id="2506532at2759"/>
<dbReference type="PANTHER" id="PTHR46929:SF3">
    <property type="entry name" value="MYB_SANT-LIKE DOMAIN-CONTAINING PROTEIN"/>
    <property type="match status" value="1"/>
</dbReference>
<dbReference type="InterPro" id="IPR024752">
    <property type="entry name" value="Myb/SANT-like_dom"/>
</dbReference>
<dbReference type="InterPro" id="IPR001005">
    <property type="entry name" value="SANT/Myb"/>
</dbReference>
<dbReference type="VEuPathDB" id="FungiDB:PGTG_12371"/>
<dbReference type="AlphaFoldDB" id="E3KQ40"/>
<evidence type="ECO:0000313" key="3">
    <source>
        <dbReference type="EMBL" id="EFP86415.1"/>
    </source>
</evidence>
<dbReference type="PANTHER" id="PTHR46929">
    <property type="entry name" value="EXPRESSED PROTEIN"/>
    <property type="match status" value="1"/>
</dbReference>
<accession>E3KQ40</accession>
<dbReference type="EMBL" id="DS178300">
    <property type="protein sequence ID" value="EFP86415.1"/>
    <property type="molecule type" value="Genomic_DNA"/>
</dbReference>
<evidence type="ECO:0000259" key="2">
    <source>
        <dbReference type="PROSITE" id="PS50090"/>
    </source>
</evidence>
<dbReference type="GeneID" id="10540430"/>
<dbReference type="Pfam" id="PF12776">
    <property type="entry name" value="Myb_DNA-bind_3"/>
    <property type="match status" value="1"/>
</dbReference>
<dbReference type="OMA" id="TECITAI"/>
<dbReference type="Proteomes" id="UP000008783">
    <property type="component" value="Unassembled WGS sequence"/>
</dbReference>
<feature type="compositionally biased region" description="Acidic residues" evidence="1">
    <location>
        <begin position="251"/>
        <end position="270"/>
    </location>
</feature>
<proteinExistence type="predicted"/>
<name>E3KQ40_PUCGT</name>
<evidence type="ECO:0000256" key="1">
    <source>
        <dbReference type="SAM" id="MobiDB-lite"/>
    </source>
</evidence>
<feature type="region of interest" description="Disordered" evidence="1">
    <location>
        <begin position="231"/>
        <end position="298"/>
    </location>
</feature>
<gene>
    <name evidence="3" type="ORF">PGTG_12371</name>
</gene>
<reference evidence="4" key="2">
    <citation type="journal article" date="2011" name="Proc. Natl. Acad. Sci. U.S.A.">
        <title>Obligate biotrophy features unraveled by the genomic analysis of rust fungi.</title>
        <authorList>
            <person name="Duplessis S."/>
            <person name="Cuomo C.A."/>
            <person name="Lin Y.-C."/>
            <person name="Aerts A."/>
            <person name="Tisserant E."/>
            <person name="Veneault-Fourrey C."/>
            <person name="Joly D.L."/>
            <person name="Hacquard S."/>
            <person name="Amselem J."/>
            <person name="Cantarel B.L."/>
            <person name="Chiu R."/>
            <person name="Coutinho P.M."/>
            <person name="Feau N."/>
            <person name="Field M."/>
            <person name="Frey P."/>
            <person name="Gelhaye E."/>
            <person name="Goldberg J."/>
            <person name="Grabherr M.G."/>
            <person name="Kodira C.D."/>
            <person name="Kohler A."/>
            <person name="Kuees U."/>
            <person name="Lindquist E.A."/>
            <person name="Lucas S.M."/>
            <person name="Mago R."/>
            <person name="Mauceli E."/>
            <person name="Morin E."/>
            <person name="Murat C."/>
            <person name="Pangilinan J.L."/>
            <person name="Park R."/>
            <person name="Pearson M."/>
            <person name="Quesneville H."/>
            <person name="Rouhier N."/>
            <person name="Sakthikumar S."/>
            <person name="Salamov A.A."/>
            <person name="Schmutz J."/>
            <person name="Selles B."/>
            <person name="Shapiro H."/>
            <person name="Tanguay P."/>
            <person name="Tuskan G.A."/>
            <person name="Henrissat B."/>
            <person name="Van de Peer Y."/>
            <person name="Rouze P."/>
            <person name="Ellis J.G."/>
            <person name="Dodds P.N."/>
            <person name="Schein J.E."/>
            <person name="Zhong S."/>
            <person name="Hamelin R.C."/>
            <person name="Grigoriev I.V."/>
            <person name="Szabo L.J."/>
            <person name="Martin F."/>
        </authorList>
    </citation>
    <scope>NUCLEOTIDE SEQUENCE [LARGE SCALE GENOMIC DNA]</scope>
    <source>
        <strain evidence="4">CRL 75-36-700-3 / race SCCL</strain>
    </source>
</reference>
<dbReference type="InParanoid" id="E3KQ40"/>
<feature type="region of interest" description="Disordered" evidence="1">
    <location>
        <begin position="1"/>
        <end position="53"/>
    </location>
</feature>
<sequence length="384" mass="41351">MPPKASSRTHRAPILISGKKTLAPTPRVLQPAVSTTPMSGPPGGTQAEEGSQTTQLAVALQNPTLPPVQIATQQTVSDGQLSQVSATQKKLTCRWTDADDEVLINGLKDEKSLHAGTTNGFKPTSWVQVAIALQGSELVTESKAKDASTCKSRWGALKKLYLSFKTVAGLSGAGWDETAKMISLPTSVWQELAKNKSAAGRDLSRWQTRALPLYHDLAFLIEGNTANGDLMITTVDSPPETQRDVGNDVDSSPEDEETNVDLGNEEDDDDHQSPVAPKSTPSVPSKRKRGSALSPDGILDELKSMSSSISQAMQAPIPPLIFTPSAPPPSVHMRAIELVQNEDNLSNNQVFEAVEFLGKDSNAEVYVSFNATLRSTWLRMKLGW</sequence>
<dbReference type="HOGENOM" id="CLU_068513_0_0_1"/>
<keyword evidence="4" id="KW-1185">Reference proteome</keyword>
<reference key="1">
    <citation type="submission" date="2007-01" db="EMBL/GenBank/DDBJ databases">
        <title>The Genome Sequence of Puccinia graminis f. sp. tritici Strain CRL 75-36-700-3.</title>
        <authorList>
            <consortium name="The Broad Institute Genome Sequencing Platform"/>
            <person name="Birren B."/>
            <person name="Lander E."/>
            <person name="Galagan J."/>
            <person name="Nusbaum C."/>
            <person name="Devon K."/>
            <person name="Cuomo C."/>
            <person name="Jaffe D."/>
            <person name="Butler J."/>
            <person name="Alvarez P."/>
            <person name="Gnerre S."/>
            <person name="Grabherr M."/>
            <person name="Mauceli E."/>
            <person name="Brockman W."/>
            <person name="Young S."/>
            <person name="LaButti K."/>
            <person name="Sykes S."/>
            <person name="DeCaprio D."/>
            <person name="Crawford M."/>
            <person name="Koehrsen M."/>
            <person name="Engels R."/>
            <person name="Montgomery P."/>
            <person name="Pearson M."/>
            <person name="Howarth C."/>
            <person name="Larson L."/>
            <person name="White J."/>
            <person name="Zeng Q."/>
            <person name="Kodira C."/>
            <person name="Yandava C."/>
            <person name="Alvarado L."/>
            <person name="O'Leary S."/>
            <person name="Szabo L."/>
            <person name="Dean R."/>
            <person name="Schein J."/>
        </authorList>
    </citation>
    <scope>NUCLEOTIDE SEQUENCE</scope>
    <source>
        <strain>CRL 75-36-700-3</strain>
    </source>
</reference>
<protein>
    <recommendedName>
        <fullName evidence="2">Myb-like domain-containing protein</fullName>
    </recommendedName>
</protein>
<dbReference type="RefSeq" id="XP_003330834.1">
    <property type="nucleotide sequence ID" value="XM_003330786.2"/>
</dbReference>
<dbReference type="STRING" id="418459.E3KQ40"/>
<dbReference type="PROSITE" id="PS50090">
    <property type="entry name" value="MYB_LIKE"/>
    <property type="match status" value="1"/>
</dbReference>
<feature type="domain" description="Myb-like" evidence="2">
    <location>
        <begin position="94"/>
        <end position="158"/>
    </location>
</feature>
<evidence type="ECO:0000313" key="4">
    <source>
        <dbReference type="Proteomes" id="UP000008783"/>
    </source>
</evidence>
<dbReference type="KEGG" id="pgr:PGTG_12371"/>